<comment type="similarity">
    <text evidence="2 6">Belongs to the FliS family.</text>
</comment>
<evidence type="ECO:0000256" key="5">
    <source>
        <dbReference type="ARBA" id="ARBA00023186"/>
    </source>
</evidence>
<dbReference type="InterPro" id="IPR036584">
    <property type="entry name" value="FliS_sf"/>
</dbReference>
<dbReference type="SUPFAM" id="SSF101116">
    <property type="entry name" value="Flagellar export chaperone FliS"/>
    <property type="match status" value="1"/>
</dbReference>
<dbReference type="PANTHER" id="PTHR34773:SF1">
    <property type="entry name" value="FLAGELLAR SECRETION CHAPERONE FLIS"/>
    <property type="match status" value="1"/>
</dbReference>
<dbReference type="InterPro" id="IPR003713">
    <property type="entry name" value="FliS"/>
</dbReference>
<comment type="caution">
    <text evidence="7">The sequence shown here is derived from an EMBL/GenBank/DDBJ whole genome shotgun (WGS) entry which is preliminary data.</text>
</comment>
<dbReference type="Pfam" id="PF02561">
    <property type="entry name" value="FliS"/>
    <property type="match status" value="1"/>
</dbReference>
<keyword evidence="7" id="KW-0282">Flagellum</keyword>
<dbReference type="CDD" id="cd16098">
    <property type="entry name" value="FliS"/>
    <property type="match status" value="1"/>
</dbReference>
<dbReference type="Proteomes" id="UP001597452">
    <property type="component" value="Unassembled WGS sequence"/>
</dbReference>
<dbReference type="EMBL" id="JBHUMZ010000021">
    <property type="protein sequence ID" value="MFD2638996.1"/>
    <property type="molecule type" value="Genomic_DNA"/>
</dbReference>
<sequence length="130" mass="15053">MAYGTQPHIAYQQNSVTTATPEELTLKLYSGCIRFIKLADKAIVEENIQDKNTNIQKAQDIIRELMVTLNMDYDISHQLMPLYEYMHHQLTQANVKNDPSILKEVQGMVEGFRETWQQVIKANKLQTQAR</sequence>
<gene>
    <name evidence="7" type="primary">fliS</name>
    <name evidence="7" type="ORF">ACFSW4_08995</name>
</gene>
<protein>
    <recommendedName>
        <fullName evidence="6">Flagellar secretion chaperone FliS</fullName>
    </recommendedName>
</protein>
<evidence type="ECO:0000256" key="1">
    <source>
        <dbReference type="ARBA" id="ARBA00004514"/>
    </source>
</evidence>
<evidence type="ECO:0000256" key="3">
    <source>
        <dbReference type="ARBA" id="ARBA00022490"/>
    </source>
</evidence>
<accession>A0ABW5QB30</accession>
<reference evidence="8" key="1">
    <citation type="journal article" date="2019" name="Int. J. Syst. Evol. Microbiol.">
        <title>The Global Catalogue of Microorganisms (GCM) 10K type strain sequencing project: providing services to taxonomists for standard genome sequencing and annotation.</title>
        <authorList>
            <consortium name="The Broad Institute Genomics Platform"/>
            <consortium name="The Broad Institute Genome Sequencing Center for Infectious Disease"/>
            <person name="Wu L."/>
            <person name="Ma J."/>
        </authorList>
    </citation>
    <scope>NUCLEOTIDE SEQUENCE [LARGE SCALE GENOMIC DNA]</scope>
    <source>
        <strain evidence="8">TISTR 1571</strain>
    </source>
</reference>
<keyword evidence="8" id="KW-1185">Reference proteome</keyword>
<keyword evidence="7" id="KW-0966">Cell projection</keyword>
<dbReference type="PIRSF" id="PIRSF039090">
    <property type="entry name" value="Flis"/>
    <property type="match status" value="1"/>
</dbReference>
<keyword evidence="7" id="KW-0969">Cilium</keyword>
<evidence type="ECO:0000256" key="6">
    <source>
        <dbReference type="PIRNR" id="PIRNR039090"/>
    </source>
</evidence>
<dbReference type="PANTHER" id="PTHR34773">
    <property type="entry name" value="FLAGELLAR SECRETION CHAPERONE FLIS"/>
    <property type="match status" value="1"/>
</dbReference>
<proteinExistence type="inferred from homology"/>
<evidence type="ECO:0000256" key="2">
    <source>
        <dbReference type="ARBA" id="ARBA00008787"/>
    </source>
</evidence>
<organism evidence="7 8">
    <name type="scientific">Piscibacillus salipiscarius</name>
    <dbReference type="NCBI Taxonomy" id="299480"/>
    <lineage>
        <taxon>Bacteria</taxon>
        <taxon>Bacillati</taxon>
        <taxon>Bacillota</taxon>
        <taxon>Bacilli</taxon>
        <taxon>Bacillales</taxon>
        <taxon>Bacillaceae</taxon>
        <taxon>Piscibacillus</taxon>
    </lineage>
</organism>
<evidence type="ECO:0000313" key="7">
    <source>
        <dbReference type="EMBL" id="MFD2638996.1"/>
    </source>
</evidence>
<keyword evidence="4 6" id="KW-1005">Bacterial flagellum biogenesis</keyword>
<comment type="subcellular location">
    <subcellularLocation>
        <location evidence="1 6">Cytoplasm</location>
        <location evidence="1 6">Cytosol</location>
    </subcellularLocation>
</comment>
<evidence type="ECO:0000313" key="8">
    <source>
        <dbReference type="Proteomes" id="UP001597452"/>
    </source>
</evidence>
<evidence type="ECO:0000256" key="4">
    <source>
        <dbReference type="ARBA" id="ARBA00022795"/>
    </source>
</evidence>
<keyword evidence="3 6" id="KW-0963">Cytoplasm</keyword>
<dbReference type="Gene3D" id="1.20.120.340">
    <property type="entry name" value="Flagellar protein FliS"/>
    <property type="match status" value="1"/>
</dbReference>
<keyword evidence="5" id="KW-0143">Chaperone</keyword>
<name>A0ABW5QB30_9BACI</name>
<dbReference type="RefSeq" id="WP_377328781.1">
    <property type="nucleotide sequence ID" value="NZ_JBHUMZ010000021.1"/>
</dbReference>
<dbReference type="NCBIfam" id="TIGR00208">
    <property type="entry name" value="fliS"/>
    <property type="match status" value="1"/>
</dbReference>